<feature type="binding site" evidence="6">
    <location>
        <position position="111"/>
    </location>
    <ligand>
        <name>a divalent metal cation</name>
        <dbReference type="ChEBI" id="CHEBI:60240"/>
        <label>1</label>
    </ligand>
</feature>
<feature type="binding site" evidence="6">
    <location>
        <position position="100"/>
    </location>
    <ligand>
        <name>a divalent metal cation</name>
        <dbReference type="ChEBI" id="CHEBI:60240"/>
        <label>1</label>
    </ligand>
</feature>
<evidence type="ECO:0000313" key="9">
    <source>
        <dbReference type="EMBL" id="MER6271603.1"/>
    </source>
</evidence>
<evidence type="ECO:0000256" key="5">
    <source>
        <dbReference type="ARBA" id="ARBA00022801"/>
    </source>
</evidence>
<keyword evidence="3 6" id="KW-0645">Protease</keyword>
<dbReference type="NCBIfam" id="TIGR00500">
    <property type="entry name" value="met_pdase_I"/>
    <property type="match status" value="1"/>
</dbReference>
<evidence type="ECO:0000259" key="8">
    <source>
        <dbReference type="Pfam" id="PF00557"/>
    </source>
</evidence>
<feature type="binding site" evidence="6">
    <location>
        <position position="83"/>
    </location>
    <ligand>
        <name>substrate</name>
    </ligand>
</feature>
<feature type="binding site" evidence="6">
    <location>
        <position position="239"/>
    </location>
    <ligand>
        <name>a divalent metal cation</name>
        <dbReference type="ChEBI" id="CHEBI:60240"/>
        <label>2</label>
        <note>catalytic</note>
    </ligand>
</feature>
<keyword evidence="2 6" id="KW-0031">Aminopeptidase</keyword>
<dbReference type="Gene3D" id="3.90.230.10">
    <property type="entry name" value="Creatinase/methionine aminopeptidase superfamily"/>
    <property type="match status" value="1"/>
</dbReference>
<evidence type="ECO:0000256" key="2">
    <source>
        <dbReference type="ARBA" id="ARBA00022438"/>
    </source>
</evidence>
<dbReference type="InterPro" id="IPR036005">
    <property type="entry name" value="Creatinase/aminopeptidase-like"/>
</dbReference>
<keyword evidence="10" id="KW-1185">Reference proteome</keyword>
<dbReference type="Proteomes" id="UP001490365">
    <property type="component" value="Unassembled WGS sequence"/>
</dbReference>
<dbReference type="InterPro" id="IPR002467">
    <property type="entry name" value="Pept_M24A_MAP1"/>
</dbReference>
<feature type="binding site" evidence="6">
    <location>
        <position position="111"/>
    </location>
    <ligand>
        <name>a divalent metal cation</name>
        <dbReference type="ChEBI" id="CHEBI:60240"/>
        <label>2</label>
        <note>catalytic</note>
    </ligand>
</feature>
<feature type="binding site" evidence="6">
    <location>
        <position position="207"/>
    </location>
    <ligand>
        <name>a divalent metal cation</name>
        <dbReference type="ChEBI" id="CHEBI:60240"/>
        <label>2</label>
        <note>catalytic</note>
    </ligand>
</feature>
<protein>
    <recommendedName>
        <fullName evidence="6 7">Methionine aminopeptidase</fullName>
        <shortName evidence="6">MAP</shortName>
        <shortName evidence="6">MetAP</shortName>
        <ecNumber evidence="6 7">3.4.11.18</ecNumber>
    </recommendedName>
    <alternativeName>
        <fullName evidence="6">Peptidase M</fullName>
    </alternativeName>
</protein>
<keyword evidence="4 6" id="KW-0479">Metal-binding</keyword>
<feature type="binding site" evidence="6">
    <location>
        <position position="181"/>
    </location>
    <ligand>
        <name>substrate</name>
    </ligand>
</feature>
<dbReference type="PANTHER" id="PTHR43330">
    <property type="entry name" value="METHIONINE AMINOPEPTIDASE"/>
    <property type="match status" value="1"/>
</dbReference>
<feature type="binding site" evidence="6">
    <location>
        <position position="239"/>
    </location>
    <ligand>
        <name>a divalent metal cation</name>
        <dbReference type="ChEBI" id="CHEBI:60240"/>
        <label>1</label>
    </ligand>
</feature>
<comment type="catalytic activity">
    <reaction evidence="6 7">
        <text>Release of N-terminal amino acids, preferentially methionine, from peptides and arylamides.</text>
        <dbReference type="EC" id="3.4.11.18"/>
    </reaction>
</comment>
<keyword evidence="5 6" id="KW-0378">Hydrolase</keyword>
<gene>
    <name evidence="6 9" type="primary">map</name>
    <name evidence="9" type="ORF">ABT211_30570</name>
</gene>
<dbReference type="GO" id="GO:0004239">
    <property type="term" value="F:initiator methionyl aminopeptidase activity"/>
    <property type="evidence" value="ECO:0007669"/>
    <property type="project" value="UniProtKB-EC"/>
</dbReference>
<sequence length="259" mass="26952">MVELKTDTSIDAMYASGQVVGRALTAVREAAGIGVSLLELDEVAREVLRAAGASSPFLGYRPSFAPTPFPAVICASVNDAIVHGIPTGYRLRDGDLVSIDCGAVLDGWAGDSAISFTVGRPRPADVRLVETAERALAAGIAAAVVGNRIGDIAHAVGRVCRDAGYGIPQDFGGHGIGRRMHEDPGVPNEGRPGRGLPLRHGMVLAIEPMLIGGGRDGYHAAEDGWTLRTNDGSRAAHAEHTVAITEAGPRVLTARNPEN</sequence>
<evidence type="ECO:0000256" key="4">
    <source>
        <dbReference type="ARBA" id="ARBA00022723"/>
    </source>
</evidence>
<dbReference type="InterPro" id="IPR000994">
    <property type="entry name" value="Pept_M24"/>
</dbReference>
<name>A0ABV1TNK5_9ACTN</name>
<dbReference type="CDD" id="cd01086">
    <property type="entry name" value="MetAP1"/>
    <property type="match status" value="1"/>
</dbReference>
<dbReference type="EC" id="3.4.11.18" evidence="6 7"/>
<evidence type="ECO:0000313" key="10">
    <source>
        <dbReference type="Proteomes" id="UP001490365"/>
    </source>
</evidence>
<organism evidence="9 10">
    <name type="scientific">Streptomyces sp. 900105755</name>
    <dbReference type="NCBI Taxonomy" id="3154389"/>
    <lineage>
        <taxon>Bacteria</taxon>
        <taxon>Bacillati</taxon>
        <taxon>Actinomycetota</taxon>
        <taxon>Actinomycetes</taxon>
        <taxon>Kitasatosporales</taxon>
        <taxon>Streptomycetaceae</taxon>
        <taxon>Streptomyces</taxon>
    </lineage>
</organism>
<dbReference type="RefSeq" id="WP_351959977.1">
    <property type="nucleotide sequence ID" value="NZ_JBEOZM010000017.1"/>
</dbReference>
<accession>A0ABV1TNK5</accession>
<comment type="cofactor">
    <cofactor evidence="6">
        <name>Co(2+)</name>
        <dbReference type="ChEBI" id="CHEBI:48828"/>
    </cofactor>
    <cofactor evidence="6">
        <name>Zn(2+)</name>
        <dbReference type="ChEBI" id="CHEBI:29105"/>
    </cofactor>
    <cofactor evidence="6">
        <name>Mn(2+)</name>
        <dbReference type="ChEBI" id="CHEBI:29035"/>
    </cofactor>
    <cofactor evidence="6">
        <name>Fe(2+)</name>
        <dbReference type="ChEBI" id="CHEBI:29033"/>
    </cofactor>
    <text evidence="6">Binds 2 divalent metal cations per subunit. Has a high-affinity and a low affinity metal-binding site. The true nature of the physiological cofactor is under debate. The enzyme is active with cobalt, zinc, manganese or divalent iron ions. Most likely, methionine aminopeptidases function as mononuclear Fe(2+)-metalloproteases under physiological conditions, and the catalytically relevant metal-binding site has been assigned to the histidine-containing high-affinity site.</text>
</comment>
<dbReference type="PRINTS" id="PR00599">
    <property type="entry name" value="MAPEPTIDASE"/>
</dbReference>
<dbReference type="PANTHER" id="PTHR43330:SF27">
    <property type="entry name" value="METHIONINE AMINOPEPTIDASE"/>
    <property type="match status" value="1"/>
</dbReference>
<comment type="caution">
    <text evidence="9">The sequence shown here is derived from an EMBL/GenBank/DDBJ whole genome shotgun (WGS) entry which is preliminary data.</text>
</comment>
<comment type="similarity">
    <text evidence="6">Belongs to the peptidase M24A family. Methionine aminopeptidase type 1 subfamily.</text>
</comment>
<dbReference type="InterPro" id="IPR001714">
    <property type="entry name" value="Pept_M24_MAP"/>
</dbReference>
<evidence type="ECO:0000256" key="6">
    <source>
        <dbReference type="HAMAP-Rule" id="MF_01974"/>
    </source>
</evidence>
<dbReference type="HAMAP" id="MF_01974">
    <property type="entry name" value="MetAP_1"/>
    <property type="match status" value="1"/>
</dbReference>
<evidence type="ECO:0000256" key="3">
    <source>
        <dbReference type="ARBA" id="ARBA00022670"/>
    </source>
</evidence>
<dbReference type="EMBL" id="JBEOZM010000017">
    <property type="protein sequence ID" value="MER6271603.1"/>
    <property type="molecule type" value="Genomic_DNA"/>
</dbReference>
<dbReference type="Pfam" id="PF00557">
    <property type="entry name" value="Peptidase_M24"/>
    <property type="match status" value="1"/>
</dbReference>
<comment type="function">
    <text evidence="1 6">Removes the N-terminal methionine from nascent proteins. The N-terminal methionine is often cleaved when the second residue in the primary sequence is small and uncharged (Met-Ala-, Cys, Gly, Pro, Ser, Thr, or Val). Requires deformylation of the N(alpha)-formylated initiator methionine before it can be hydrolyzed.</text>
</comment>
<comment type="subunit">
    <text evidence="6">Monomer.</text>
</comment>
<reference evidence="9 10" key="1">
    <citation type="submission" date="2024-06" db="EMBL/GenBank/DDBJ databases">
        <title>The Natural Products Discovery Center: Release of the First 8490 Sequenced Strains for Exploring Actinobacteria Biosynthetic Diversity.</title>
        <authorList>
            <person name="Kalkreuter E."/>
            <person name="Kautsar S.A."/>
            <person name="Yang D."/>
            <person name="Bader C.D."/>
            <person name="Teijaro C.N."/>
            <person name="Fluegel L."/>
            <person name="Davis C.M."/>
            <person name="Simpson J.R."/>
            <person name="Lauterbach L."/>
            <person name="Steele A.D."/>
            <person name="Gui C."/>
            <person name="Meng S."/>
            <person name="Li G."/>
            <person name="Viehrig K."/>
            <person name="Ye F."/>
            <person name="Su P."/>
            <person name="Kiefer A.F."/>
            <person name="Nichols A."/>
            <person name="Cepeda A.J."/>
            <person name="Yan W."/>
            <person name="Fan B."/>
            <person name="Jiang Y."/>
            <person name="Adhikari A."/>
            <person name="Zheng C.-J."/>
            <person name="Schuster L."/>
            <person name="Cowan T.M."/>
            <person name="Smanski M.J."/>
            <person name="Chevrette M.G."/>
            <person name="De Carvalho L.P.S."/>
            <person name="Shen B."/>
        </authorList>
    </citation>
    <scope>NUCLEOTIDE SEQUENCE [LARGE SCALE GENOMIC DNA]</scope>
    <source>
        <strain evidence="9 10">NPDC001694</strain>
    </source>
</reference>
<proteinExistence type="inferred from homology"/>
<feature type="binding site" evidence="6">
    <location>
        <position position="174"/>
    </location>
    <ligand>
        <name>a divalent metal cation</name>
        <dbReference type="ChEBI" id="CHEBI:60240"/>
        <label>2</label>
        <note>catalytic</note>
    </ligand>
</feature>
<evidence type="ECO:0000256" key="1">
    <source>
        <dbReference type="ARBA" id="ARBA00002521"/>
    </source>
</evidence>
<feature type="domain" description="Peptidase M24" evidence="8">
    <location>
        <begin position="12"/>
        <end position="246"/>
    </location>
</feature>
<dbReference type="SUPFAM" id="SSF55920">
    <property type="entry name" value="Creatinase/aminopeptidase"/>
    <property type="match status" value="1"/>
</dbReference>
<evidence type="ECO:0000256" key="7">
    <source>
        <dbReference type="RuleBase" id="RU003653"/>
    </source>
</evidence>